<dbReference type="RefSeq" id="WP_171740166.1">
    <property type="nucleotide sequence ID" value="NZ_CP053435.1"/>
</dbReference>
<name>A0A6M5YBP8_9BACT</name>
<keyword evidence="2" id="KW-1185">Reference proteome</keyword>
<dbReference type="EMBL" id="CP053435">
    <property type="protein sequence ID" value="QJW90322.1"/>
    <property type="molecule type" value="Genomic_DNA"/>
</dbReference>
<dbReference type="KEGG" id="stae:HNV11_13525"/>
<dbReference type="Proteomes" id="UP000502756">
    <property type="component" value="Chromosome"/>
</dbReference>
<dbReference type="InterPro" id="IPR008984">
    <property type="entry name" value="SMAD_FHA_dom_sf"/>
</dbReference>
<sequence length="297" mass="32811">MSLLENVKRLFGLGAVPNEPAAVREPAPTPVEDVAPPVVPKLPPAPQKREALIRFIVEKLAPYATETENPPVALRLWALCPNPDEEELLSVVLYASQPGHFQEELNRHLANHYIRLAPNWQFEWQIVRDALPAEATHRSGNLGLTVVHPKTKVYEVAARGQVRVLTGQTAEETYLLDPAVKADYCIGRGHTVQTATGRVRTNDIVFVDANDPDFDPERGDPNLAVSRQHASIRYDAAQHRYRLFADLGGLPTAGNKTKILHPDDTIERADIPGMGYVLNPGDQIELGGEAKLLFELV</sequence>
<gene>
    <name evidence="1" type="ORF">HNV11_13525</name>
</gene>
<dbReference type="SUPFAM" id="SSF49879">
    <property type="entry name" value="SMAD/FHA domain"/>
    <property type="match status" value="1"/>
</dbReference>
<proteinExistence type="predicted"/>
<reference evidence="1 2" key="1">
    <citation type="submission" date="2020-05" db="EMBL/GenBank/DDBJ databases">
        <title>Genome sequencing of Spirosoma sp. TS118.</title>
        <authorList>
            <person name="Lee J.-H."/>
            <person name="Jeong S."/>
            <person name="Zhao L."/>
            <person name="Jung J.-H."/>
            <person name="Kim M.-K."/>
            <person name="Lim S."/>
        </authorList>
    </citation>
    <scope>NUCLEOTIDE SEQUENCE [LARGE SCALE GENOMIC DNA]</scope>
    <source>
        <strain evidence="1 2">TS118</strain>
    </source>
</reference>
<evidence type="ECO:0000313" key="2">
    <source>
        <dbReference type="Proteomes" id="UP000502756"/>
    </source>
</evidence>
<dbReference type="AlphaFoldDB" id="A0A6M5YBP8"/>
<dbReference type="CDD" id="cd00060">
    <property type="entry name" value="FHA"/>
    <property type="match status" value="1"/>
</dbReference>
<organism evidence="1 2">
    <name type="scientific">Spirosoma taeanense</name>
    <dbReference type="NCBI Taxonomy" id="2735870"/>
    <lineage>
        <taxon>Bacteria</taxon>
        <taxon>Pseudomonadati</taxon>
        <taxon>Bacteroidota</taxon>
        <taxon>Cytophagia</taxon>
        <taxon>Cytophagales</taxon>
        <taxon>Cytophagaceae</taxon>
        <taxon>Spirosoma</taxon>
    </lineage>
</organism>
<evidence type="ECO:0000313" key="1">
    <source>
        <dbReference type="EMBL" id="QJW90322.1"/>
    </source>
</evidence>
<protein>
    <submittedName>
        <fullName evidence="1">FHA domain-containing protein</fullName>
    </submittedName>
</protein>
<accession>A0A6M5YBP8</accession>
<dbReference type="Gene3D" id="2.60.200.20">
    <property type="match status" value="1"/>
</dbReference>